<evidence type="ECO:0000256" key="3">
    <source>
        <dbReference type="ARBA" id="ARBA00012387"/>
    </source>
</evidence>
<evidence type="ECO:0000256" key="4">
    <source>
        <dbReference type="ARBA" id="ARBA00022679"/>
    </source>
</evidence>
<feature type="region of interest" description="Disordered" evidence="7">
    <location>
        <begin position="79"/>
        <end position="119"/>
    </location>
</feature>
<feature type="region of interest" description="Disordered" evidence="7">
    <location>
        <begin position="363"/>
        <end position="384"/>
    </location>
</feature>
<accession>A0A7J6L310</accession>
<evidence type="ECO:0000313" key="10">
    <source>
        <dbReference type="EMBL" id="KAF4653860.1"/>
    </source>
</evidence>
<evidence type="ECO:0000256" key="6">
    <source>
        <dbReference type="ARBA" id="ARBA00023134"/>
    </source>
</evidence>
<reference evidence="10 11" key="1">
    <citation type="submission" date="2020-04" db="EMBL/GenBank/DDBJ databases">
        <title>Perkinsus olseni comparative genomics.</title>
        <authorList>
            <person name="Bogema D.R."/>
        </authorList>
    </citation>
    <scope>NUCLEOTIDE SEQUENCE [LARGE SCALE GENOMIC DNA]</scope>
    <source>
        <strain evidence="10">ATCC PRA-31</strain>
    </source>
</reference>
<dbReference type="Pfam" id="PF25087">
    <property type="entry name" value="GMPPB_C"/>
    <property type="match status" value="1"/>
</dbReference>
<evidence type="ECO:0000256" key="1">
    <source>
        <dbReference type="ARBA" id="ARBA00004823"/>
    </source>
</evidence>
<keyword evidence="5" id="KW-0547">Nucleotide-binding</keyword>
<dbReference type="AlphaFoldDB" id="A0A7J6L310"/>
<feature type="domain" description="Mannose-1-phosphate guanyltransferase C-terminal" evidence="9">
    <location>
        <begin position="800"/>
        <end position="906"/>
    </location>
</feature>
<dbReference type="InterPro" id="IPR045233">
    <property type="entry name" value="GMPPB_N"/>
</dbReference>
<sequence length="910" mass="99337">MLPEASRSILTAAAEASRSDDALREEVTALKQHALVSTSAADKEPAAAGRRQYLAVPHLRTMLGLPTREPLSLVSMEEDYRKRKGRASSSRPSVSPGINRRLKPDRKPLLNRQQQQEHPWADGELMAKALEECGLRDVECSWDGITRLSPIPIHERSMSLREQRECCARLTGIEEVHPKTSKMLMQSLRRSALDCTVGKRVPKMDACLGDDSTPSLAHGSTAIPKSTRSTNIGGGGGSVSTVAPFHVSRPSSAASSMLPPRHTTATMILTEGSLRPVMKFPPLAGWAGKPLGNPRPSSAPTEERPKCFPRRSSDGDISRTESASSSSSSSVIMDSVISSRGREVPIGCDSKVVSSLSRTRFRSVSASDGPAAHRPSSRGSIDGSGMVSAIIGKALTLKRSQTWDKYPPTVHTAVYGIIEDSLICHRLASLPCRATASSCHAAMHVLQKEMPRMAERLRAVGLTPQQNMRRRVVDGEPRKGGSMQRCYEDISSLVDILQGPSADRLDGHSAATRKGVNPGSSLSMLEYKMKLVKKRLRDSRSRRSTQREGCLTLRPLTLTSPKSLVPFCNLPIVEHQIAAAVECGVDHVVLAVGFQPEHMQHALKEMEAKYKVKITCSIETEPLGTAGPLYLARDVLLSDDEPVFVFNSDVICDFPLKELLAFHKNHGREGTIVVTKVEDPSRFGVVVYDEETGKIDRFVEKPKEFVGDKINAGLYILSNSVIEKRVEPRFMMVETDVFPQMAAEGQLYCFQLQGYWADIGQPKDYLRGMSMHLSFLSRKSDEGKAKPHEELIRSLPGVEIVGNVLIDPTAKVGEGSRLGPDVTIGPGVVIGRGCRVKSSAVMDDAVISDYATVFGSIIGWKTRIGSWTRVDPMTVAAESVDIKPELYINGAFLLPFKAIKESVPTNGEVI</sequence>
<dbReference type="GO" id="GO:0004475">
    <property type="term" value="F:mannose-1-phosphate guanylyltransferase (GTP) activity"/>
    <property type="evidence" value="ECO:0007669"/>
    <property type="project" value="UniProtKB-EC"/>
</dbReference>
<dbReference type="SUPFAM" id="SSF53448">
    <property type="entry name" value="Nucleotide-diphospho-sugar transferases"/>
    <property type="match status" value="1"/>
</dbReference>
<dbReference type="InterPro" id="IPR029044">
    <property type="entry name" value="Nucleotide-diphossugar_trans"/>
</dbReference>
<dbReference type="FunFam" id="3.90.550.10:FF:000013">
    <property type="entry name" value="mannose-1-phosphate guanyltransferase beta"/>
    <property type="match status" value="1"/>
</dbReference>
<keyword evidence="4" id="KW-0808">Transferase</keyword>
<feature type="compositionally biased region" description="Basic and acidic residues" evidence="7">
    <location>
        <begin position="301"/>
        <end position="319"/>
    </location>
</feature>
<feature type="non-terminal residue" evidence="10">
    <location>
        <position position="1"/>
    </location>
</feature>
<comment type="similarity">
    <text evidence="2">Belongs to the transferase hexapeptide repeat family.</text>
</comment>
<feature type="region of interest" description="Disordered" evidence="7">
    <location>
        <begin position="1"/>
        <end position="21"/>
    </location>
</feature>
<evidence type="ECO:0000259" key="9">
    <source>
        <dbReference type="Pfam" id="PF25087"/>
    </source>
</evidence>
<feature type="domain" description="Nucleotidyl transferase" evidence="8">
    <location>
        <begin position="553"/>
        <end position="769"/>
    </location>
</feature>
<feature type="region of interest" description="Disordered" evidence="7">
    <location>
        <begin position="218"/>
        <end position="243"/>
    </location>
</feature>
<dbReference type="Pfam" id="PF00483">
    <property type="entry name" value="NTP_transferase"/>
    <property type="match status" value="1"/>
</dbReference>
<dbReference type="PANTHER" id="PTHR22572">
    <property type="entry name" value="SUGAR-1-PHOSPHATE GUANYL TRANSFERASE"/>
    <property type="match status" value="1"/>
</dbReference>
<proteinExistence type="inferred from homology"/>
<evidence type="ECO:0000313" key="11">
    <source>
        <dbReference type="Proteomes" id="UP000572268"/>
    </source>
</evidence>
<protein>
    <recommendedName>
        <fullName evidence="3">mannose-1-phosphate guanylyltransferase</fullName>
        <ecNumber evidence="3">2.7.7.13</ecNumber>
    </recommendedName>
</protein>
<dbReference type="GO" id="GO:0009298">
    <property type="term" value="P:GDP-mannose biosynthetic process"/>
    <property type="evidence" value="ECO:0007669"/>
    <property type="project" value="UniProtKB-UniPathway"/>
</dbReference>
<gene>
    <name evidence="10" type="ORF">FOL46_008988</name>
</gene>
<dbReference type="Gene3D" id="3.90.550.10">
    <property type="entry name" value="Spore Coat Polysaccharide Biosynthesis Protein SpsA, Chain A"/>
    <property type="match status" value="1"/>
</dbReference>
<dbReference type="GO" id="GO:0005525">
    <property type="term" value="F:GTP binding"/>
    <property type="evidence" value="ECO:0007669"/>
    <property type="project" value="UniProtKB-KW"/>
</dbReference>
<dbReference type="InterPro" id="IPR005835">
    <property type="entry name" value="NTP_transferase_dom"/>
</dbReference>
<keyword evidence="6" id="KW-0342">GTP-binding</keyword>
<dbReference type="Gene3D" id="2.160.10.10">
    <property type="entry name" value="Hexapeptide repeat proteins"/>
    <property type="match status" value="1"/>
</dbReference>
<dbReference type="Proteomes" id="UP000572268">
    <property type="component" value="Unassembled WGS sequence"/>
</dbReference>
<dbReference type="CDD" id="cd06425">
    <property type="entry name" value="M1P_guanylylT_B_like_N"/>
    <property type="match status" value="1"/>
</dbReference>
<name>A0A7J6L310_PEROL</name>
<evidence type="ECO:0000256" key="5">
    <source>
        <dbReference type="ARBA" id="ARBA00022741"/>
    </source>
</evidence>
<comment type="caution">
    <text evidence="10">The sequence shown here is derived from an EMBL/GenBank/DDBJ whole genome shotgun (WGS) entry which is preliminary data.</text>
</comment>
<evidence type="ECO:0000259" key="8">
    <source>
        <dbReference type="Pfam" id="PF00483"/>
    </source>
</evidence>
<organism evidence="10 11">
    <name type="scientific">Perkinsus olseni</name>
    <name type="common">Perkinsus atlanticus</name>
    <dbReference type="NCBI Taxonomy" id="32597"/>
    <lineage>
        <taxon>Eukaryota</taxon>
        <taxon>Sar</taxon>
        <taxon>Alveolata</taxon>
        <taxon>Perkinsozoa</taxon>
        <taxon>Perkinsea</taxon>
        <taxon>Perkinsida</taxon>
        <taxon>Perkinsidae</taxon>
        <taxon>Perkinsus</taxon>
    </lineage>
</organism>
<feature type="compositionally biased region" description="Low complexity" evidence="7">
    <location>
        <begin position="322"/>
        <end position="333"/>
    </location>
</feature>
<dbReference type="InterPro" id="IPR056729">
    <property type="entry name" value="GMPPB_C"/>
</dbReference>
<comment type="pathway">
    <text evidence="1">Nucleotide-sugar biosynthesis; GDP-alpha-D-mannose biosynthesis; GDP-alpha-D-mannose from alpha-D-mannose 1-phosphate (GTP route): step 1/1.</text>
</comment>
<dbReference type="EC" id="2.7.7.13" evidence="3"/>
<feature type="region of interest" description="Disordered" evidence="7">
    <location>
        <begin position="282"/>
        <end position="333"/>
    </location>
</feature>
<dbReference type="UniPathway" id="UPA00126">
    <property type="reaction ID" value="UER00930"/>
</dbReference>
<dbReference type="InterPro" id="IPR050486">
    <property type="entry name" value="Mannose-1P_guanyltransferase"/>
</dbReference>
<evidence type="ECO:0000256" key="7">
    <source>
        <dbReference type="SAM" id="MobiDB-lite"/>
    </source>
</evidence>
<evidence type="ECO:0000256" key="2">
    <source>
        <dbReference type="ARBA" id="ARBA00007274"/>
    </source>
</evidence>
<dbReference type="EMBL" id="JABANN010000771">
    <property type="protein sequence ID" value="KAF4653860.1"/>
    <property type="molecule type" value="Genomic_DNA"/>
</dbReference>